<proteinExistence type="predicted"/>
<protein>
    <submittedName>
        <fullName evidence="2">NADH-quinone oxidoreductase subunit H</fullName>
    </submittedName>
</protein>
<dbReference type="EMBL" id="QMIF01000081">
    <property type="protein sequence ID" value="TVM29083.1"/>
    <property type="molecule type" value="Genomic_DNA"/>
</dbReference>
<evidence type="ECO:0000256" key="1">
    <source>
        <dbReference type="SAM" id="Phobius"/>
    </source>
</evidence>
<accession>A0A6P1ZAV7</accession>
<keyword evidence="1" id="KW-1133">Transmembrane helix</keyword>
<evidence type="ECO:0000313" key="2">
    <source>
        <dbReference type="EMBL" id="TVM29083.1"/>
    </source>
</evidence>
<reference evidence="2 3" key="1">
    <citation type="submission" date="2018-06" db="EMBL/GenBank/DDBJ databases">
        <title>Complete genome of Desulfovibrio marinus P48SEP.</title>
        <authorList>
            <person name="Crispim J.S."/>
            <person name="Vidigal P.M.P."/>
            <person name="Silva L.C.F."/>
            <person name="Araujo L.C."/>
            <person name="Laguardia C.N."/>
            <person name="Dias R.S."/>
            <person name="Sousa M.P."/>
            <person name="Paula S.O."/>
            <person name="Silva C."/>
        </authorList>
    </citation>
    <scope>NUCLEOTIDE SEQUENCE [LARGE SCALE GENOMIC DNA]</scope>
    <source>
        <strain evidence="2 3">P48SEP</strain>
    </source>
</reference>
<sequence length="64" mass="7175">AIIEVAHWVEIARVLRLCSLFWSTSGIGIILLLMSTYFVDILLDNSSSRMTWKCMLGSATGRRA</sequence>
<comment type="caution">
    <text evidence="2">The sequence shown here is derived from an EMBL/GenBank/DDBJ whole genome shotgun (WGS) entry which is preliminary data.</text>
</comment>
<dbReference type="AlphaFoldDB" id="A0A6P1ZAV7"/>
<organism evidence="2 3">
    <name type="scientific">Oceanidesulfovibrio marinus</name>
    <dbReference type="NCBI Taxonomy" id="370038"/>
    <lineage>
        <taxon>Bacteria</taxon>
        <taxon>Pseudomonadati</taxon>
        <taxon>Thermodesulfobacteriota</taxon>
        <taxon>Desulfovibrionia</taxon>
        <taxon>Desulfovibrionales</taxon>
        <taxon>Desulfovibrionaceae</taxon>
        <taxon>Oceanidesulfovibrio</taxon>
    </lineage>
</organism>
<gene>
    <name evidence="2" type="ORF">DQK91_22115</name>
</gene>
<keyword evidence="1" id="KW-0472">Membrane</keyword>
<feature type="non-terminal residue" evidence="2">
    <location>
        <position position="1"/>
    </location>
</feature>
<keyword evidence="1" id="KW-0812">Transmembrane</keyword>
<dbReference type="Proteomes" id="UP000434052">
    <property type="component" value="Unassembled WGS sequence"/>
</dbReference>
<feature type="transmembrane region" description="Helical" evidence="1">
    <location>
        <begin position="20"/>
        <end position="43"/>
    </location>
</feature>
<evidence type="ECO:0000313" key="3">
    <source>
        <dbReference type="Proteomes" id="UP000434052"/>
    </source>
</evidence>
<name>A0A6P1ZAV7_9BACT</name>